<comment type="caution">
    <text evidence="3">The sequence shown here is derived from an EMBL/GenBank/DDBJ whole genome shotgun (WGS) entry which is preliminary data.</text>
</comment>
<gene>
    <name evidence="3" type="ORF">EGT74_21670</name>
</gene>
<dbReference type="EMBL" id="RPDH01000002">
    <property type="protein sequence ID" value="RPE09590.1"/>
    <property type="molecule type" value="Genomic_DNA"/>
</dbReference>
<evidence type="ECO:0000259" key="2">
    <source>
        <dbReference type="Pfam" id="PF17116"/>
    </source>
</evidence>
<dbReference type="RefSeq" id="WP_123848583.1">
    <property type="nucleotide sequence ID" value="NZ_RPDH01000002.1"/>
</dbReference>
<organism evidence="3 4">
    <name type="scientific">Chitinophaga lutea</name>
    <dbReference type="NCBI Taxonomy" id="2488634"/>
    <lineage>
        <taxon>Bacteria</taxon>
        <taxon>Pseudomonadati</taxon>
        <taxon>Bacteroidota</taxon>
        <taxon>Chitinophagia</taxon>
        <taxon>Chitinophagales</taxon>
        <taxon>Chitinophagaceae</taxon>
        <taxon>Chitinophaga</taxon>
    </lineage>
</organism>
<protein>
    <submittedName>
        <fullName evidence="3">DUF5103 domain-containing protein</fullName>
    </submittedName>
</protein>
<accession>A0A3N4Q0W5</accession>
<evidence type="ECO:0000313" key="3">
    <source>
        <dbReference type="EMBL" id="RPE09590.1"/>
    </source>
</evidence>
<sequence length="428" mass="49705">MSRVAKACCTVIALFGFLTLRAQENTITPDHIYHRNIATVKLNPPGEPLGMPIVPLNGGDVLELTFDDLLNEVRTYYYTLVLCDADWKPAQLNPIEYLRGFTENQIRTYRFSSIALQKYVHYTLQIPNANCMPTKAGNYLLKVYLDSDTSKLAFTRRLMVFNNRAGVTGYISQPTNPKLFRNSQKLNIAVNVKGLNIQNPFNQVKVVIQQNFRWDNAITGLKPMFIKGDVIEYNAEQDCIFPAMKEWRWADLRSFRLQTERVQKTDYRKTGTEVTLMPDFARDNVVYQYLKDINGMFYPGTIEDYDPNFEGDYARVNFTFPAKEPYAGYDMYIFGELTNYELNTLNKMTYNGPRQAYEGALYLKQGYYNYVYGLLDRTNNKFSTEYTEGNWWETENAYTVLVYYRGLGGRYDELVGQLRLNSLLNRSR</sequence>
<dbReference type="InterPro" id="IPR031345">
    <property type="entry name" value="T9SS_Plug_N"/>
</dbReference>
<feature type="chain" id="PRO_5017974068" evidence="1">
    <location>
        <begin position="23"/>
        <end position="428"/>
    </location>
</feature>
<proteinExistence type="predicted"/>
<dbReference type="AlphaFoldDB" id="A0A3N4Q0W5"/>
<dbReference type="Pfam" id="PF17116">
    <property type="entry name" value="T9SS_plug_1st"/>
    <property type="match status" value="1"/>
</dbReference>
<evidence type="ECO:0000256" key="1">
    <source>
        <dbReference type="SAM" id="SignalP"/>
    </source>
</evidence>
<keyword evidence="1" id="KW-0732">Signal</keyword>
<evidence type="ECO:0000313" key="4">
    <source>
        <dbReference type="Proteomes" id="UP000278351"/>
    </source>
</evidence>
<keyword evidence="4" id="KW-1185">Reference proteome</keyword>
<name>A0A3N4Q0W5_9BACT</name>
<feature type="domain" description="Type 9 secretion system plug protein N-terminal" evidence="2">
    <location>
        <begin position="37"/>
        <end position="161"/>
    </location>
</feature>
<feature type="signal peptide" evidence="1">
    <location>
        <begin position="1"/>
        <end position="22"/>
    </location>
</feature>
<reference evidence="3 4" key="1">
    <citation type="submission" date="2018-11" db="EMBL/GenBank/DDBJ databases">
        <title>Chitinophaga lutea sp.nov., isolate from arsenic contaminated soil.</title>
        <authorList>
            <person name="Zong Y."/>
        </authorList>
    </citation>
    <scope>NUCLEOTIDE SEQUENCE [LARGE SCALE GENOMIC DNA]</scope>
    <source>
        <strain evidence="3 4">ZY74</strain>
    </source>
</reference>
<dbReference type="OrthoDB" id="1522602at2"/>
<dbReference type="Proteomes" id="UP000278351">
    <property type="component" value="Unassembled WGS sequence"/>
</dbReference>